<dbReference type="Pfam" id="PF13181">
    <property type="entry name" value="TPR_8"/>
    <property type="match status" value="1"/>
</dbReference>
<dbReference type="PANTHER" id="PTHR44998">
    <property type="match status" value="1"/>
</dbReference>
<gene>
    <name evidence="2" type="ORF">TH25_23745</name>
</gene>
<evidence type="ECO:0000313" key="2">
    <source>
        <dbReference type="EMBL" id="RCK41442.1"/>
    </source>
</evidence>
<dbReference type="Pfam" id="PF13432">
    <property type="entry name" value="TPR_16"/>
    <property type="match status" value="2"/>
</dbReference>
<dbReference type="SMART" id="SM00028">
    <property type="entry name" value="TPR"/>
    <property type="match status" value="9"/>
</dbReference>
<dbReference type="Pfam" id="PF13469">
    <property type="entry name" value="Sulfotransfer_3"/>
    <property type="match status" value="1"/>
</dbReference>
<keyword evidence="1" id="KW-0802">TPR repeat</keyword>
<dbReference type="InterPro" id="IPR027417">
    <property type="entry name" value="P-loop_NTPase"/>
</dbReference>
<dbReference type="AlphaFoldDB" id="A0A367WLW5"/>
<dbReference type="InterPro" id="IPR011717">
    <property type="entry name" value="TPR-4"/>
</dbReference>
<dbReference type="EMBL" id="JPWH01000034">
    <property type="protein sequence ID" value="RCK41442.1"/>
    <property type="molecule type" value="Genomic_DNA"/>
</dbReference>
<organism evidence="2 3">
    <name type="scientific">Thalassospira profundimaris</name>
    <dbReference type="NCBI Taxonomy" id="502049"/>
    <lineage>
        <taxon>Bacteria</taxon>
        <taxon>Pseudomonadati</taxon>
        <taxon>Pseudomonadota</taxon>
        <taxon>Alphaproteobacteria</taxon>
        <taxon>Rhodospirillales</taxon>
        <taxon>Thalassospiraceae</taxon>
        <taxon>Thalassospira</taxon>
    </lineage>
</organism>
<dbReference type="Pfam" id="PF13424">
    <property type="entry name" value="TPR_12"/>
    <property type="match status" value="1"/>
</dbReference>
<name>A0A367WLW5_9PROT</name>
<dbReference type="SUPFAM" id="SSF48452">
    <property type="entry name" value="TPR-like"/>
    <property type="match status" value="2"/>
</dbReference>
<feature type="repeat" description="TPR" evidence="1">
    <location>
        <begin position="152"/>
        <end position="185"/>
    </location>
</feature>
<dbReference type="GO" id="GO:0042802">
    <property type="term" value="F:identical protein binding"/>
    <property type="evidence" value="ECO:0007669"/>
    <property type="project" value="InterPro"/>
</dbReference>
<evidence type="ECO:0000256" key="1">
    <source>
        <dbReference type="PROSITE-ProRule" id="PRU00339"/>
    </source>
</evidence>
<dbReference type="PANTHER" id="PTHR44998:SF1">
    <property type="entry name" value="UDP-N-ACETYLGLUCOSAMINE--PEPTIDE N-ACETYLGLUCOSAMINYLTRANSFERASE 110 KDA SUBUNIT"/>
    <property type="match status" value="1"/>
</dbReference>
<dbReference type="OrthoDB" id="9800698at2"/>
<comment type="caution">
    <text evidence="2">The sequence shown here is derived from an EMBL/GenBank/DDBJ whole genome shotgun (WGS) entry which is preliminary data.</text>
</comment>
<sequence length="702" mass="78765">MASTDQTGSNDEQLTIPQAIERAYAHWNAGQAQQAEILARRVLDVSPQQIECFHLLGLIAHAYQQPALALDYMRKACQPDYAPGVYLANRAEICRQQGYLAEAEAAARKAVTKAPDYVGGWNNLGIILQEENKLAEAVSCLEKVVDLEPENPEARNNLANTLLLSGRYDDALTHYQTALDLHPNYAEAHSNLAHLLTRQGHYDAADSHLREALEINPQLIDAYTNFVDLELKRNNSGAAMRRLDSLLHFAPDHPSALIARAKLLRGRGALDPALKSITRAIEIAPHLAAAHNALGEILHEQDKIDDALTAYRKAATLPGREQEQAQLNVARLYMIRGKKQQAVAALRDILARNPRCLAAWNDLADLKSFRSRDADYKALLALKAQYEKGEFSLSVDDEMMLYFLLGKVHLDTGASKTAFDHLTRANQMKRKTFQFDVDKTRDWMRHIAATMTEDWLQNHAGQGNTSQMPVFIVGMPRSGTTLTEQILGAHPDIFPAGELTKLQNIIEEAGPYPQFVASSSPARLAEMAENYLTMAQENAGTCRYHVDKMPANFLYVGLIHAMFPNAKIIHCRRDPIDTCLSCYSKLFTAEQLFCYDLEELGAFYLAYQELMAHWRSILPPENFIEIDYEKTVADLEGQARRLTDFIGLPWNAACLEFYTSARSIRTASVNQVREPIYTTAIGRWQKHARQLKPLTDILLAEK</sequence>
<protein>
    <submittedName>
        <fullName evidence="2">Uncharacterized protein</fullName>
    </submittedName>
</protein>
<feature type="repeat" description="TPR" evidence="1">
    <location>
        <begin position="118"/>
        <end position="151"/>
    </location>
</feature>
<dbReference type="PROSITE" id="PS50293">
    <property type="entry name" value="TPR_REGION"/>
    <property type="match status" value="2"/>
</dbReference>
<dbReference type="Proteomes" id="UP000252517">
    <property type="component" value="Unassembled WGS sequence"/>
</dbReference>
<dbReference type="Pfam" id="PF07721">
    <property type="entry name" value="TPR_4"/>
    <property type="match status" value="1"/>
</dbReference>
<dbReference type="Gene3D" id="1.25.40.10">
    <property type="entry name" value="Tetratricopeptide repeat domain"/>
    <property type="match status" value="4"/>
</dbReference>
<proteinExistence type="predicted"/>
<dbReference type="InterPro" id="IPR019734">
    <property type="entry name" value="TPR_rpt"/>
</dbReference>
<reference evidence="2 3" key="1">
    <citation type="submission" date="2014-07" db="EMBL/GenBank/DDBJ databases">
        <title>Draft genome sequence of Thalassospira profundimaris S25-3-2.</title>
        <authorList>
            <person name="Lai Q."/>
            <person name="Shao Z."/>
        </authorList>
    </citation>
    <scope>NUCLEOTIDE SEQUENCE [LARGE SCALE GENOMIC DNA]</scope>
    <source>
        <strain evidence="2 3">S25-3-2</strain>
    </source>
</reference>
<accession>A0A367WLW5</accession>
<feature type="repeat" description="TPR" evidence="1">
    <location>
        <begin position="288"/>
        <end position="321"/>
    </location>
</feature>
<dbReference type="Gene3D" id="3.40.50.300">
    <property type="entry name" value="P-loop containing nucleotide triphosphate hydrolases"/>
    <property type="match status" value="1"/>
</dbReference>
<dbReference type="PROSITE" id="PS50005">
    <property type="entry name" value="TPR"/>
    <property type="match status" value="4"/>
</dbReference>
<dbReference type="InterPro" id="IPR011990">
    <property type="entry name" value="TPR-like_helical_dom_sf"/>
</dbReference>
<dbReference type="RefSeq" id="WP_114090570.1">
    <property type="nucleotide sequence ID" value="NZ_JPWH01000034.1"/>
</dbReference>
<evidence type="ECO:0000313" key="3">
    <source>
        <dbReference type="Proteomes" id="UP000252517"/>
    </source>
</evidence>
<dbReference type="SUPFAM" id="SSF52540">
    <property type="entry name" value="P-loop containing nucleoside triphosphate hydrolases"/>
    <property type="match status" value="1"/>
</dbReference>
<feature type="repeat" description="TPR" evidence="1">
    <location>
        <begin position="186"/>
        <end position="219"/>
    </location>
</feature>